<dbReference type="PANTHER" id="PTHR34700:SF4">
    <property type="entry name" value="PHAGE-LIKE ELEMENT PBSX PROTEIN XKDP"/>
    <property type="match status" value="1"/>
</dbReference>
<evidence type="ECO:0000256" key="1">
    <source>
        <dbReference type="SAM" id="SignalP"/>
    </source>
</evidence>
<dbReference type="PANTHER" id="PTHR34700">
    <property type="entry name" value="POTASSIUM BINDING PROTEIN KBP"/>
    <property type="match status" value="1"/>
</dbReference>
<dbReference type="EMBL" id="JRKJ01000023">
    <property type="protein sequence ID" value="KGQ18035.1"/>
    <property type="molecule type" value="Genomic_DNA"/>
</dbReference>
<evidence type="ECO:0000313" key="3">
    <source>
        <dbReference type="EMBL" id="KGQ18035.1"/>
    </source>
</evidence>
<dbReference type="PATRIC" id="fig|1300345.3.peg.2937"/>
<proteinExistence type="predicted"/>
<dbReference type="SMART" id="SM00257">
    <property type="entry name" value="LysM"/>
    <property type="match status" value="1"/>
</dbReference>
<feature type="chain" id="PRO_5002007642" evidence="1">
    <location>
        <begin position="24"/>
        <end position="385"/>
    </location>
</feature>
<accession>A0A0A2WIF9</accession>
<evidence type="ECO:0000313" key="4">
    <source>
        <dbReference type="Proteomes" id="UP000030518"/>
    </source>
</evidence>
<comment type="caution">
    <text evidence="3">The sequence shown here is derived from an EMBL/GenBank/DDBJ whole genome shotgun (WGS) entry which is preliminary data.</text>
</comment>
<dbReference type="SUPFAM" id="SSF54106">
    <property type="entry name" value="LysM domain"/>
    <property type="match status" value="1"/>
</dbReference>
<dbReference type="InterPro" id="IPR036779">
    <property type="entry name" value="LysM_dom_sf"/>
</dbReference>
<dbReference type="STRING" id="1300345.LF41_1890"/>
<name>A0A0A2WIF9_9GAMM</name>
<keyword evidence="1" id="KW-0732">Signal</keyword>
<dbReference type="Proteomes" id="UP000030518">
    <property type="component" value="Unassembled WGS sequence"/>
</dbReference>
<feature type="domain" description="LysM" evidence="2">
    <location>
        <begin position="34"/>
        <end position="82"/>
    </location>
</feature>
<dbReference type="AlphaFoldDB" id="A0A0A2WIF9"/>
<dbReference type="Pfam" id="PF01476">
    <property type="entry name" value="LysM"/>
    <property type="match status" value="1"/>
</dbReference>
<dbReference type="InterPro" id="IPR052196">
    <property type="entry name" value="Bact_Kbp"/>
</dbReference>
<organism evidence="3 4">
    <name type="scientific">Lysobacter dokdonensis DS-58</name>
    <dbReference type="NCBI Taxonomy" id="1300345"/>
    <lineage>
        <taxon>Bacteria</taxon>
        <taxon>Pseudomonadati</taxon>
        <taxon>Pseudomonadota</taxon>
        <taxon>Gammaproteobacteria</taxon>
        <taxon>Lysobacterales</taxon>
        <taxon>Lysobacteraceae</taxon>
        <taxon>Noviluteimonas</taxon>
    </lineage>
</organism>
<protein>
    <submittedName>
        <fullName evidence="3">Peptidoglycan-binding protein LysM</fullName>
    </submittedName>
</protein>
<feature type="signal peptide" evidence="1">
    <location>
        <begin position="1"/>
        <end position="23"/>
    </location>
</feature>
<sequence length="385" mass="42875">MAAMLKRLLPVCAVALLTVGSYAAAVETRGDHPDTYVVKKGDTLWDIAGKFLKRPWLWPEIWQANPQINNPHLIYPGDVISLAYLDRVAVQEGPRGEAPITGVPLSEVEPFLKDVRVVDEFEHLPYVVSIEEDRSRGISGMSAYVVGLEGARPGQRYAFVRPTVRFTWLDRTACCDIGFKTDLDFRGARIFADYEEYWTTAVLPDKGYEQLGYELRQMNTGSVTMVAGGGVEASTIVLDEGGNEVRIGDRLIPVDAQPYDLQFFPHPPKQQFEYGRAQVIGVPDALYHGGPHDVIALSVGARDGVDNGTVFSVWRVGSNTPDRVQYSMNRSPDLFGDGSRVRLPDEFTGHVMVFRTFDKMSYGLIMDGIKPARIGYELKHPDTMQ</sequence>
<evidence type="ECO:0000259" key="2">
    <source>
        <dbReference type="PROSITE" id="PS51782"/>
    </source>
</evidence>
<dbReference type="InterPro" id="IPR018392">
    <property type="entry name" value="LysM"/>
</dbReference>
<gene>
    <name evidence="3" type="ORF">LF41_1890</name>
</gene>
<dbReference type="CDD" id="cd00118">
    <property type="entry name" value="LysM"/>
    <property type="match status" value="1"/>
</dbReference>
<reference evidence="3 4" key="1">
    <citation type="submission" date="2014-09" db="EMBL/GenBank/DDBJ databases">
        <title>Genome sequences of Lysobacter dokdonensis DS-58.</title>
        <authorList>
            <person name="Kim J.F."/>
            <person name="Kwak M.-J."/>
        </authorList>
    </citation>
    <scope>NUCLEOTIDE SEQUENCE [LARGE SCALE GENOMIC DNA]</scope>
    <source>
        <strain evidence="3 4">DS-58</strain>
    </source>
</reference>
<keyword evidence="4" id="KW-1185">Reference proteome</keyword>
<dbReference type="eggNOG" id="COG1652">
    <property type="taxonomic scope" value="Bacteria"/>
</dbReference>
<dbReference type="PROSITE" id="PS51782">
    <property type="entry name" value="LYSM"/>
    <property type="match status" value="1"/>
</dbReference>
<dbReference type="Gene3D" id="3.10.350.10">
    <property type="entry name" value="LysM domain"/>
    <property type="match status" value="1"/>
</dbReference>